<geneLocation type="plasmid" evidence="1">
    <name>pMRY14-165KPN_2</name>
</geneLocation>
<keyword evidence="1" id="KW-0614">Plasmid</keyword>
<dbReference type="AlphaFoldDB" id="A0A7G1G718"/>
<evidence type="ECO:0000313" key="1">
    <source>
        <dbReference type="EMBL" id="BBE80995.1"/>
    </source>
</evidence>
<organism evidence="1">
    <name type="scientific">Klebsiella pneumoniae</name>
    <dbReference type="NCBI Taxonomy" id="573"/>
    <lineage>
        <taxon>Bacteria</taxon>
        <taxon>Pseudomonadati</taxon>
        <taxon>Pseudomonadota</taxon>
        <taxon>Gammaproteobacteria</taxon>
        <taxon>Enterobacterales</taxon>
        <taxon>Enterobacteriaceae</taxon>
        <taxon>Klebsiella/Raoultella group</taxon>
        <taxon>Klebsiella</taxon>
        <taxon>Klebsiella pneumoniae complex</taxon>
    </lineage>
</organism>
<name>A0A7G1G718_KLEPN</name>
<protein>
    <submittedName>
        <fullName evidence="1">Uncharacterized protein</fullName>
    </submittedName>
</protein>
<sequence length="34" mass="3516">MKVTEPDAIPALADLLTLNGETGCRSAQRSGSRG</sequence>
<proteinExistence type="predicted"/>
<reference evidence="1" key="1">
    <citation type="journal article" date="2020" name="Sci. Rep.">
        <title>A prolonged multispecies outbreak of IMP-6 carbapenemase-producing Enterobacterales due to horizontal transmission of the IncN plasmid.</title>
        <authorList>
            <person name="Yamagishi T."/>
            <person name="Matsui M."/>
            <person name="Sekizuka T."/>
            <person name="Ito H."/>
            <person name="Fukusumi M."/>
            <person name="Uehira T."/>
            <person name="Tsubokura M."/>
            <person name="Ogawa Y."/>
            <person name="Miyamoto A."/>
            <person name="Nakamori S."/>
            <person name="Tawa A."/>
            <person name="Yoshimura T."/>
            <person name="Yoshida H."/>
            <person name="Hirokawa H."/>
            <person name="Suzuki S."/>
            <person name="Matsui T."/>
            <person name="Shibayama K."/>
            <person name="Kuroda M."/>
            <person name="Oishi K."/>
        </authorList>
    </citation>
    <scope>NUCLEOTIDE SEQUENCE</scope>
    <source>
        <strain evidence="1">MRY14-165</strain>
        <plasmid evidence="1">pMRY14-165KPN_2</plasmid>
    </source>
</reference>
<accession>A0A7G1G718</accession>
<dbReference type="EMBL" id="AP018741">
    <property type="protein sequence ID" value="BBE80995.1"/>
    <property type="molecule type" value="Genomic_DNA"/>
</dbReference>